<dbReference type="GO" id="GO:0045429">
    <property type="term" value="P:positive regulation of nitric oxide biosynthetic process"/>
    <property type="evidence" value="ECO:0007669"/>
    <property type="project" value="TreeGrafter"/>
</dbReference>
<comment type="similarity">
    <text evidence="1">Belongs to the DDAH family.</text>
</comment>
<accession>A0A9K3KEE8</accession>
<evidence type="ECO:0000256" key="3">
    <source>
        <dbReference type="PIRSR" id="PIRSR633199-1"/>
    </source>
</evidence>
<dbReference type="GO" id="GO:0016403">
    <property type="term" value="F:dimethylargininase activity"/>
    <property type="evidence" value="ECO:0007669"/>
    <property type="project" value="TreeGrafter"/>
</dbReference>
<reference evidence="4" key="1">
    <citation type="journal article" date="2021" name="Sci. Rep.">
        <title>Diploid genomic architecture of Nitzschia inconspicua, an elite biomass production diatom.</title>
        <authorList>
            <person name="Oliver A."/>
            <person name="Podell S."/>
            <person name="Pinowska A."/>
            <person name="Traller J.C."/>
            <person name="Smith S.R."/>
            <person name="McClure R."/>
            <person name="Beliaev A."/>
            <person name="Bohutskyi P."/>
            <person name="Hill E.A."/>
            <person name="Rabines A."/>
            <person name="Zheng H."/>
            <person name="Allen L.Z."/>
            <person name="Kuo A."/>
            <person name="Grigoriev I.V."/>
            <person name="Allen A.E."/>
            <person name="Hazlebeck D."/>
            <person name="Allen E.E."/>
        </authorList>
    </citation>
    <scope>NUCLEOTIDE SEQUENCE</scope>
    <source>
        <strain evidence="4">Hildebrandi</strain>
    </source>
</reference>
<comment type="caution">
    <text evidence="4">The sequence shown here is derived from an EMBL/GenBank/DDBJ whole genome shotgun (WGS) entry which is preliminary data.</text>
</comment>
<dbReference type="Proteomes" id="UP000693970">
    <property type="component" value="Unassembled WGS sequence"/>
</dbReference>
<keyword evidence="2" id="KW-0378">Hydrolase</keyword>
<dbReference type="FunFam" id="3.75.10.10:FF:000004">
    <property type="entry name" value="N(G),N(G)-dimethylarginine dimethylaminohydrolase 1"/>
    <property type="match status" value="1"/>
</dbReference>
<keyword evidence="5" id="KW-1185">Reference proteome</keyword>
<gene>
    <name evidence="4" type="ORF">IV203_007084</name>
</gene>
<feature type="active site" description="Proton donor" evidence="3">
    <location>
        <position position="206"/>
    </location>
</feature>
<dbReference type="GO" id="GO:0000052">
    <property type="term" value="P:citrulline metabolic process"/>
    <property type="evidence" value="ECO:0007669"/>
    <property type="project" value="TreeGrafter"/>
</dbReference>
<feature type="active site" description="Nucleophile" evidence="3">
    <location>
        <position position="303"/>
    </location>
</feature>
<name>A0A9K3KEE8_9STRA</name>
<dbReference type="Pfam" id="PF02274">
    <property type="entry name" value="ADI"/>
    <property type="match status" value="1"/>
</dbReference>
<protein>
    <submittedName>
        <fullName evidence="4">Dimethylargininase</fullName>
    </submittedName>
</protein>
<dbReference type="InterPro" id="IPR033199">
    <property type="entry name" value="DDAH-like"/>
</dbReference>
<dbReference type="OrthoDB" id="26679at2759"/>
<proteinExistence type="inferred from homology"/>
<evidence type="ECO:0000313" key="5">
    <source>
        <dbReference type="Proteomes" id="UP000693970"/>
    </source>
</evidence>
<dbReference type="PANTHER" id="PTHR12737">
    <property type="entry name" value="DIMETHYLARGININE DIMETHYLAMINOHYDROLASE"/>
    <property type="match status" value="1"/>
</dbReference>
<evidence type="ECO:0000256" key="1">
    <source>
        <dbReference type="ARBA" id="ARBA00008532"/>
    </source>
</evidence>
<dbReference type="GO" id="GO:0016597">
    <property type="term" value="F:amino acid binding"/>
    <property type="evidence" value="ECO:0007669"/>
    <property type="project" value="TreeGrafter"/>
</dbReference>
<reference evidence="4" key="2">
    <citation type="submission" date="2021-04" db="EMBL/GenBank/DDBJ databases">
        <authorList>
            <person name="Podell S."/>
        </authorList>
    </citation>
    <scope>NUCLEOTIDE SEQUENCE</scope>
    <source>
        <strain evidence="4">Hildebrandi</strain>
    </source>
</reference>
<sequence length="310" mass="33659">MQSTTTTVRRQLSCLEKMMYLLGRGARTRSQSTTSPAAAPQYTLAIARQVPRSFPNAITKFAAATSSDTNISLTTTIQQHDAYLKTLRSFVPTVCLPALDDLPDSMFVEDTVVVMGNSAVITHPGHPARRAEVDSIRDFLGNQLGMSVKSMSDYPNAFCDGGDILNTSRHLFVGLSERTNRKSIQVLEEVLQVEVIPVTFQGNALHLKSIVTHVDDSTLLAPIGSLGDDVIKKMQAIEKGYTVIRIPNMLACNVLSVNGGLVAQNMGDEEIRSILKQVAEDRNMIVAFVDCSEIAKADAALTCCSVLLNI</sequence>
<dbReference type="GO" id="GO:0006525">
    <property type="term" value="P:arginine metabolic process"/>
    <property type="evidence" value="ECO:0007669"/>
    <property type="project" value="TreeGrafter"/>
</dbReference>
<dbReference type="EMBL" id="JAGRRH010000025">
    <property type="protein sequence ID" value="KAG7341992.1"/>
    <property type="molecule type" value="Genomic_DNA"/>
</dbReference>
<dbReference type="PANTHER" id="PTHR12737:SF9">
    <property type="entry name" value="DIMETHYLARGININASE"/>
    <property type="match status" value="1"/>
</dbReference>
<dbReference type="AlphaFoldDB" id="A0A9K3KEE8"/>
<organism evidence="4 5">
    <name type="scientific">Nitzschia inconspicua</name>
    <dbReference type="NCBI Taxonomy" id="303405"/>
    <lineage>
        <taxon>Eukaryota</taxon>
        <taxon>Sar</taxon>
        <taxon>Stramenopiles</taxon>
        <taxon>Ochrophyta</taxon>
        <taxon>Bacillariophyta</taxon>
        <taxon>Bacillariophyceae</taxon>
        <taxon>Bacillariophycidae</taxon>
        <taxon>Bacillariales</taxon>
        <taxon>Bacillariaceae</taxon>
        <taxon>Nitzschia</taxon>
    </lineage>
</organism>
<evidence type="ECO:0000256" key="2">
    <source>
        <dbReference type="ARBA" id="ARBA00022801"/>
    </source>
</evidence>
<evidence type="ECO:0000313" key="4">
    <source>
        <dbReference type="EMBL" id="KAG7341992.1"/>
    </source>
</evidence>